<dbReference type="GO" id="GO:0006096">
    <property type="term" value="P:glycolytic process"/>
    <property type="evidence" value="ECO:0007669"/>
    <property type="project" value="UniProtKB-UniRule"/>
</dbReference>
<protein>
    <recommendedName>
        <fullName evidence="6 11">Phosphoglycerate kinase</fullName>
        <ecNumber evidence="5 11">2.7.2.3</ecNumber>
    </recommendedName>
</protein>
<evidence type="ECO:0000256" key="13">
    <source>
        <dbReference type="PIRSR" id="PIRSR000724-2"/>
    </source>
</evidence>
<dbReference type="Proteomes" id="UP000229307">
    <property type="component" value="Unassembled WGS sequence"/>
</dbReference>
<name>A0A2M7SEM2_9BACT</name>
<evidence type="ECO:0000256" key="9">
    <source>
        <dbReference type="ARBA" id="ARBA00022777"/>
    </source>
</evidence>
<evidence type="ECO:0000256" key="4">
    <source>
        <dbReference type="ARBA" id="ARBA00011245"/>
    </source>
</evidence>
<comment type="subcellular location">
    <subcellularLocation>
        <location evidence="11">Cytoplasm</location>
    </subcellularLocation>
</comment>
<comment type="caution">
    <text evidence="15">The sequence shown here is derived from an EMBL/GenBank/DDBJ whole genome shotgun (WGS) entry which is preliminary data.</text>
</comment>
<feature type="binding site" evidence="11 13">
    <location>
        <begin position="348"/>
        <end position="351"/>
    </location>
    <ligand>
        <name>ATP</name>
        <dbReference type="ChEBI" id="CHEBI:30616"/>
    </ligand>
</feature>
<keyword evidence="9 11" id="KW-0418">Kinase</keyword>
<evidence type="ECO:0000256" key="8">
    <source>
        <dbReference type="ARBA" id="ARBA00022741"/>
    </source>
</evidence>
<evidence type="ECO:0000256" key="11">
    <source>
        <dbReference type="HAMAP-Rule" id="MF_00145"/>
    </source>
</evidence>
<feature type="binding site" evidence="11 12">
    <location>
        <begin position="60"/>
        <end position="63"/>
    </location>
    <ligand>
        <name>substrate</name>
    </ligand>
</feature>
<dbReference type="GO" id="GO:0004618">
    <property type="term" value="F:phosphoglycerate kinase activity"/>
    <property type="evidence" value="ECO:0007669"/>
    <property type="project" value="UniProtKB-UniRule"/>
</dbReference>
<dbReference type="PANTHER" id="PTHR11406:SF23">
    <property type="entry name" value="PHOSPHOGLYCERATE KINASE 1, CHLOROPLASTIC-RELATED"/>
    <property type="match status" value="1"/>
</dbReference>
<evidence type="ECO:0000256" key="7">
    <source>
        <dbReference type="ARBA" id="ARBA00022679"/>
    </source>
</evidence>
<evidence type="ECO:0000313" key="15">
    <source>
        <dbReference type="EMBL" id="PIZ17985.1"/>
    </source>
</evidence>
<evidence type="ECO:0000256" key="14">
    <source>
        <dbReference type="RuleBase" id="RU000532"/>
    </source>
</evidence>
<dbReference type="CDD" id="cd00318">
    <property type="entry name" value="Phosphoglycerate_kinase"/>
    <property type="match status" value="1"/>
</dbReference>
<dbReference type="GO" id="GO:0005524">
    <property type="term" value="F:ATP binding"/>
    <property type="evidence" value="ECO:0007669"/>
    <property type="project" value="UniProtKB-KW"/>
</dbReference>
<comment type="pathway">
    <text evidence="2 11">Carbohydrate degradation; glycolysis; pyruvate from D-glyceraldehyde 3-phosphate: step 2/5.</text>
</comment>
<evidence type="ECO:0000256" key="6">
    <source>
        <dbReference type="ARBA" id="ARBA00016471"/>
    </source>
</evidence>
<evidence type="ECO:0000256" key="12">
    <source>
        <dbReference type="PIRSR" id="PIRSR000724-1"/>
    </source>
</evidence>
<dbReference type="AlphaFoldDB" id="A0A2M7SEM2"/>
<dbReference type="EC" id="2.7.2.3" evidence="5 11"/>
<dbReference type="SUPFAM" id="SSF53748">
    <property type="entry name" value="Phosphoglycerate kinase"/>
    <property type="match status" value="1"/>
</dbReference>
<comment type="similarity">
    <text evidence="3 11 14">Belongs to the phosphoglycerate kinase family.</text>
</comment>
<feature type="binding site" evidence="11">
    <location>
        <position position="152"/>
    </location>
    <ligand>
        <name>substrate</name>
    </ligand>
</feature>
<dbReference type="PIRSF" id="PIRSF000724">
    <property type="entry name" value="Pgk"/>
    <property type="match status" value="1"/>
</dbReference>
<comment type="catalytic activity">
    <reaction evidence="1 11 14">
        <text>(2R)-3-phosphoglycerate + ATP = (2R)-3-phospho-glyceroyl phosphate + ADP</text>
        <dbReference type="Rhea" id="RHEA:14801"/>
        <dbReference type="ChEBI" id="CHEBI:30616"/>
        <dbReference type="ChEBI" id="CHEBI:57604"/>
        <dbReference type="ChEBI" id="CHEBI:58272"/>
        <dbReference type="ChEBI" id="CHEBI:456216"/>
        <dbReference type="EC" id="2.7.2.3"/>
    </reaction>
</comment>
<reference evidence="16" key="1">
    <citation type="submission" date="2017-09" db="EMBL/GenBank/DDBJ databases">
        <title>Depth-based differentiation of microbial function through sediment-hosted aquifers and enrichment of novel symbionts in the deep terrestrial subsurface.</title>
        <authorList>
            <person name="Probst A.J."/>
            <person name="Ladd B."/>
            <person name="Jarett J.K."/>
            <person name="Geller-Mcgrath D.E."/>
            <person name="Sieber C.M.K."/>
            <person name="Emerson J.B."/>
            <person name="Anantharaman K."/>
            <person name="Thomas B.C."/>
            <person name="Malmstrom R."/>
            <person name="Stieglmeier M."/>
            <person name="Klingl A."/>
            <person name="Woyke T."/>
            <person name="Ryan C.M."/>
            <person name="Banfield J.F."/>
        </authorList>
    </citation>
    <scope>NUCLEOTIDE SEQUENCE [LARGE SCALE GENOMIC DNA]</scope>
</reference>
<dbReference type="Pfam" id="PF00162">
    <property type="entry name" value="PGK"/>
    <property type="match status" value="1"/>
</dbReference>
<evidence type="ECO:0000256" key="2">
    <source>
        <dbReference type="ARBA" id="ARBA00004838"/>
    </source>
</evidence>
<evidence type="ECO:0000313" key="16">
    <source>
        <dbReference type="Proteomes" id="UP000229307"/>
    </source>
</evidence>
<feature type="binding site" evidence="11">
    <location>
        <position position="119"/>
    </location>
    <ligand>
        <name>substrate</name>
    </ligand>
</feature>
<feature type="binding site" evidence="12">
    <location>
        <position position="119"/>
    </location>
    <ligand>
        <name>(2R)-3-phosphoglycerate</name>
        <dbReference type="ChEBI" id="CHEBI:58272"/>
    </ligand>
</feature>
<keyword evidence="7 11" id="KW-0808">Transferase</keyword>
<dbReference type="EMBL" id="PFMR01000055">
    <property type="protein sequence ID" value="PIZ17985.1"/>
    <property type="molecule type" value="Genomic_DNA"/>
</dbReference>
<keyword evidence="8 11" id="KW-0547">Nucleotide-binding</keyword>
<feature type="binding site" evidence="12">
    <location>
        <position position="152"/>
    </location>
    <ligand>
        <name>(2R)-3-phosphoglycerate</name>
        <dbReference type="ChEBI" id="CHEBI:58272"/>
    </ligand>
</feature>
<feature type="binding site" evidence="11">
    <location>
        <position position="37"/>
    </location>
    <ligand>
        <name>substrate</name>
    </ligand>
</feature>
<dbReference type="PANTHER" id="PTHR11406">
    <property type="entry name" value="PHOSPHOGLYCERATE KINASE"/>
    <property type="match status" value="1"/>
</dbReference>
<dbReference type="GO" id="GO:0043531">
    <property type="term" value="F:ADP binding"/>
    <property type="evidence" value="ECO:0007669"/>
    <property type="project" value="TreeGrafter"/>
</dbReference>
<dbReference type="GO" id="GO:0005829">
    <property type="term" value="C:cytosol"/>
    <property type="evidence" value="ECO:0007669"/>
    <property type="project" value="UniProtKB-ARBA"/>
</dbReference>
<feature type="binding site" evidence="11 13">
    <location>
        <position position="322"/>
    </location>
    <ligand>
        <name>ATP</name>
        <dbReference type="ChEBI" id="CHEBI:30616"/>
    </ligand>
</feature>
<dbReference type="PRINTS" id="PR00477">
    <property type="entry name" value="PHGLYCKINASE"/>
</dbReference>
<dbReference type="Gene3D" id="3.40.50.1260">
    <property type="entry name" value="Phosphoglycerate kinase, N-terminal domain"/>
    <property type="match status" value="2"/>
</dbReference>
<dbReference type="FunFam" id="3.40.50.1260:FF:000003">
    <property type="entry name" value="Phosphoglycerate kinase"/>
    <property type="match status" value="1"/>
</dbReference>
<sequence length="393" mass="41723">MAKLGVEDLDMAGKNVLIRVDFNVTQDKEGKITDDTRIKASVQTIKYCVDKGAKVILMSHLGRPEGKVVESMRLTPVAKRLGELLGKKIAKTEDCVGPDAEKAVSAMKNGDVLLLENLRFHPEEENNAEDFSKKLAKLGDLYVNDAFGTAHRAHSSTVGVARLLPSAAGFLMKKEIEVLGKILEEPDKPFAAVLGGAKVSTKIGVIKNLLPRVSFLLIGGAMAYTFLKAIGEEVGNSKIEEDKLGLARDLILGDSESKIHLPIDHVVAKEIREGAQMEETGGRAIQNGWIGVDIGPKTVAEYRQVISKSKTVFWNGPMGIFEVDAFAKGTVEIAKAMAESGAVTVIGGGDSVSAAAKAGVSDKITHISTGGGASLELLEGITLPGIAALSEKK</sequence>
<dbReference type="InterPro" id="IPR001576">
    <property type="entry name" value="Phosphoglycerate_kinase"/>
</dbReference>
<evidence type="ECO:0000256" key="1">
    <source>
        <dbReference type="ARBA" id="ARBA00000642"/>
    </source>
</evidence>
<keyword evidence="11" id="KW-0324">Glycolysis</keyword>
<proteinExistence type="inferred from homology"/>
<evidence type="ECO:0000256" key="3">
    <source>
        <dbReference type="ARBA" id="ARBA00008982"/>
    </source>
</evidence>
<dbReference type="UniPathway" id="UPA00109">
    <property type="reaction ID" value="UER00185"/>
</dbReference>
<feature type="binding site" evidence="12">
    <location>
        <position position="37"/>
    </location>
    <ligand>
        <name>(2R)-3-phosphoglycerate</name>
        <dbReference type="ChEBI" id="CHEBI:58272"/>
    </ligand>
</feature>
<feature type="binding site" evidence="11 12">
    <location>
        <begin position="21"/>
        <end position="23"/>
    </location>
    <ligand>
        <name>substrate</name>
    </ligand>
</feature>
<evidence type="ECO:0000256" key="5">
    <source>
        <dbReference type="ARBA" id="ARBA00013061"/>
    </source>
</evidence>
<organism evidence="15 16">
    <name type="scientific">Candidatus Desantisbacteria bacterium CG_4_10_14_0_8_um_filter_48_22</name>
    <dbReference type="NCBI Taxonomy" id="1974543"/>
    <lineage>
        <taxon>Bacteria</taxon>
        <taxon>Candidatus Desantisiibacteriota</taxon>
    </lineage>
</organism>
<comment type="subunit">
    <text evidence="4 11">Monomer.</text>
</comment>
<accession>A0A2M7SEM2</accession>
<dbReference type="InterPro" id="IPR036043">
    <property type="entry name" value="Phosphoglycerate_kinase_sf"/>
</dbReference>
<gene>
    <name evidence="11 15" type="primary">pgk</name>
    <name evidence="15" type="ORF">COY52_01835</name>
</gene>
<keyword evidence="10 11" id="KW-0067">ATP-binding</keyword>
<dbReference type="FunFam" id="3.40.50.1260:FF:000006">
    <property type="entry name" value="Phosphoglycerate kinase"/>
    <property type="match status" value="1"/>
</dbReference>
<dbReference type="GO" id="GO:0006094">
    <property type="term" value="P:gluconeogenesis"/>
    <property type="evidence" value="ECO:0007669"/>
    <property type="project" value="TreeGrafter"/>
</dbReference>
<evidence type="ECO:0000256" key="10">
    <source>
        <dbReference type="ARBA" id="ARBA00022840"/>
    </source>
</evidence>
<keyword evidence="11" id="KW-0963">Cytoplasm</keyword>
<dbReference type="InterPro" id="IPR015824">
    <property type="entry name" value="Phosphoglycerate_kinase_N"/>
</dbReference>
<dbReference type="HAMAP" id="MF_00145">
    <property type="entry name" value="Phosphoglyc_kinase"/>
    <property type="match status" value="1"/>
</dbReference>
<feature type="binding site" evidence="11">
    <location>
        <position position="291"/>
    </location>
    <ligand>
        <name>ATP</name>
        <dbReference type="ChEBI" id="CHEBI:30616"/>
    </ligand>
</feature>
<feature type="binding site" evidence="11 13">
    <location>
        <position position="202"/>
    </location>
    <ligand>
        <name>ATP</name>
        <dbReference type="ChEBI" id="CHEBI:30616"/>
    </ligand>
</feature>